<gene>
    <name evidence="3" type="ORF">IV64_GL001584</name>
</gene>
<dbReference type="InterPro" id="IPR052920">
    <property type="entry name" value="DNA-binding_regulatory"/>
</dbReference>
<dbReference type="STRING" id="942150.IV64_GL001584"/>
<keyword evidence="4" id="KW-1185">Reference proteome</keyword>
<dbReference type="PATRIC" id="fig|942150.3.peg.1635"/>
<dbReference type="Proteomes" id="UP000051783">
    <property type="component" value="Unassembled WGS sequence"/>
</dbReference>
<dbReference type="SUPFAM" id="SSF53474">
    <property type="entry name" value="alpha/beta-Hydrolases"/>
    <property type="match status" value="1"/>
</dbReference>
<keyword evidence="3" id="KW-0378">Hydrolase</keyword>
<accession>A0A0R2M0N8</accession>
<feature type="transmembrane region" description="Helical" evidence="1">
    <location>
        <begin position="6"/>
        <end position="27"/>
    </location>
</feature>
<dbReference type="InterPro" id="IPR029058">
    <property type="entry name" value="AB_hydrolase_fold"/>
</dbReference>
<dbReference type="GO" id="GO:0016787">
    <property type="term" value="F:hydrolase activity"/>
    <property type="evidence" value="ECO:0007669"/>
    <property type="project" value="UniProtKB-KW"/>
</dbReference>
<keyword evidence="1" id="KW-0472">Membrane</keyword>
<keyword evidence="1" id="KW-0812">Transmembrane</keyword>
<dbReference type="InterPro" id="IPR000073">
    <property type="entry name" value="AB_hydrolase_1"/>
</dbReference>
<keyword evidence="1" id="KW-1133">Transmembrane helix</keyword>
<dbReference type="Gene3D" id="3.40.50.1820">
    <property type="entry name" value="alpha/beta hydrolase"/>
    <property type="match status" value="1"/>
</dbReference>
<dbReference type="PANTHER" id="PTHR43358:SF4">
    <property type="entry name" value="ALPHA_BETA HYDROLASE FOLD-1 DOMAIN-CONTAINING PROTEIN"/>
    <property type="match status" value="1"/>
</dbReference>
<reference evidence="3 4" key="1">
    <citation type="journal article" date="2015" name="Genome Announc.">
        <title>Expanding the biotechnology potential of lactobacilli through comparative genomics of 213 strains and associated genera.</title>
        <authorList>
            <person name="Sun Z."/>
            <person name="Harris H.M."/>
            <person name="McCann A."/>
            <person name="Guo C."/>
            <person name="Argimon S."/>
            <person name="Zhang W."/>
            <person name="Yang X."/>
            <person name="Jeffery I.B."/>
            <person name="Cooney J.C."/>
            <person name="Kagawa T.F."/>
            <person name="Liu W."/>
            <person name="Song Y."/>
            <person name="Salvetti E."/>
            <person name="Wrobel A."/>
            <person name="Rasinkangas P."/>
            <person name="Parkhill J."/>
            <person name="Rea M.C."/>
            <person name="O'Sullivan O."/>
            <person name="Ritari J."/>
            <person name="Douillard F.P."/>
            <person name="Paul Ross R."/>
            <person name="Yang R."/>
            <person name="Briner A.E."/>
            <person name="Felis G.E."/>
            <person name="de Vos W.M."/>
            <person name="Barrangou R."/>
            <person name="Klaenhammer T.R."/>
            <person name="Caufield P.W."/>
            <person name="Cui Y."/>
            <person name="Zhang H."/>
            <person name="O'Toole P.W."/>
        </authorList>
    </citation>
    <scope>NUCLEOTIDE SEQUENCE [LARGE SCALE GENOMIC DNA]</scope>
    <source>
        <strain evidence="3 4">LMG 26013</strain>
    </source>
</reference>
<sequence>MKKLWITLGVIIVIVGGGLIGAGSYFYHVAIARGDKGFITQSTRLSKKSAVYREKYWYLHVKKQTWKIETPDHLKLVAWYVPNKDARKTVVLAHGFAGNKSLMGAWAGMYHELGYNVLVPDSRASGDSQGQAVGYGWLERRDDLQWAKTVVKRTRTTQIVMSGISMGAAGMTMASGERQVPQIKAYVVDSPFTSAQDIISYQAKQMYHLPAFPLVDVTSMVTQLRAGYNFREADAVAAIKKNRLPIMIISGTKDDFVPPRMGKTLYQNAHQPKQLWLVKGAGHTTAITQNYQNYKQHVASFLAQYVN</sequence>
<dbReference type="OrthoDB" id="9776685at2"/>
<evidence type="ECO:0000256" key="1">
    <source>
        <dbReference type="SAM" id="Phobius"/>
    </source>
</evidence>
<evidence type="ECO:0000313" key="3">
    <source>
        <dbReference type="EMBL" id="KRO07647.1"/>
    </source>
</evidence>
<dbReference type="Pfam" id="PF12697">
    <property type="entry name" value="Abhydrolase_6"/>
    <property type="match status" value="1"/>
</dbReference>
<evidence type="ECO:0000313" key="4">
    <source>
        <dbReference type="Proteomes" id="UP000051783"/>
    </source>
</evidence>
<feature type="domain" description="AB hydrolase-1" evidence="2">
    <location>
        <begin position="90"/>
        <end position="284"/>
    </location>
</feature>
<comment type="caution">
    <text evidence="3">The sequence shown here is derived from an EMBL/GenBank/DDBJ whole genome shotgun (WGS) entry which is preliminary data.</text>
</comment>
<dbReference type="RefSeq" id="WP_057707989.1">
    <property type="nucleotide sequence ID" value="NZ_JQCL01000103.1"/>
</dbReference>
<protein>
    <submittedName>
        <fullName evidence="3">Alpha beta hydrolase</fullName>
    </submittedName>
</protein>
<evidence type="ECO:0000259" key="2">
    <source>
        <dbReference type="Pfam" id="PF12697"/>
    </source>
</evidence>
<organism evidence="3 4">
    <name type="scientific">Lactiplantibacillus xiangfangensis</name>
    <dbReference type="NCBI Taxonomy" id="942150"/>
    <lineage>
        <taxon>Bacteria</taxon>
        <taxon>Bacillati</taxon>
        <taxon>Bacillota</taxon>
        <taxon>Bacilli</taxon>
        <taxon>Lactobacillales</taxon>
        <taxon>Lactobacillaceae</taxon>
        <taxon>Lactiplantibacillus</taxon>
    </lineage>
</organism>
<dbReference type="EMBL" id="JQCL01000103">
    <property type="protein sequence ID" value="KRO07647.1"/>
    <property type="molecule type" value="Genomic_DNA"/>
</dbReference>
<dbReference type="AlphaFoldDB" id="A0A0R2M0N8"/>
<proteinExistence type="predicted"/>
<name>A0A0R2M0N8_9LACO</name>
<dbReference type="PANTHER" id="PTHR43358">
    <property type="entry name" value="ALPHA/BETA-HYDROLASE"/>
    <property type="match status" value="1"/>
</dbReference>